<evidence type="ECO:0000259" key="9">
    <source>
        <dbReference type="PROSITE" id="PS50885"/>
    </source>
</evidence>
<name>A0ABU8TQ02_9HYPH</name>
<dbReference type="PANTHER" id="PTHR32089:SF112">
    <property type="entry name" value="LYSOZYME-LIKE PROTEIN-RELATED"/>
    <property type="match status" value="1"/>
</dbReference>
<comment type="similarity">
    <text evidence="4">Belongs to the methyl-accepting chemotaxis (MCP) protein family.</text>
</comment>
<keyword evidence="2" id="KW-0997">Cell inner membrane</keyword>
<dbReference type="Pfam" id="PF00015">
    <property type="entry name" value="MCPsignal"/>
    <property type="match status" value="1"/>
</dbReference>
<comment type="subcellular location">
    <subcellularLocation>
        <location evidence="1">Cell inner membrane</location>
        <topology evidence="1">Multi-pass membrane protein</topology>
    </subcellularLocation>
</comment>
<sequence>MVKLLNTFNNMRIGYKVGGGFGAVLLLTGIVGAVGAIAVSGLANRFDSANQAMAVGSSLQAATEMRSAYLLKPGPLTSAASVSTIDALSRELTSLKSKVAGDPAAEKNVTETIDAVSGLKSTFLDLATAVDLRDASQKEVNAAISNLGAVATAIEVQASKIRDEASKATELASNTEINARSVGQTAAELGEGAIIVQNLYNDAGTSVTGEKMLAAKEKADELASRAKTLRTAKIEGITTKELANLSDAANSVSTKIETLMTSTDFMALYTLKVEVKDAISALSDNATSIRNRTNEAVTKVQAMASEASARQNLIEMISRQADALNAASLSVKAASISFLADATLLDGSEVISELERVSSIELTLLDKAKDFPTITKEVKASRDAIRTVETGFAGVIDAKTEATRQTDILTVLSGDVSEMIGQIAASQSAQASESSQQALAVIAVTVIIAIAVGIGLAFSFNLAVAKPIQRTTAIMSTLANGNTDVDITGTERRDEIGDMNRTVQVFRDNAIERSRLQEESARDEEGRIARQQKVDTLISSFRIKATDVLTSVGDTAQSLDLTAQELTEIARESSGNASQTLGAADEATQNVQTVASAAEELAASIGEISRQVSQTTEVVGRATVGTRSTNEKVEGLAASAAKIGEVVTLIQAIAEQTNLLALNATIEAARAGEAGKGFAVVASEVKELATQTSKATEEISGQISAIQSATRESAVAISEISEIMEEVDSYTSTIAAAVEQQGAATTEISQNVQRAAQGTTQVSGSMSELSKAVDQTTQSADMVLSASGELSSKTDSLKEEVENFLREVAAA</sequence>
<evidence type="ECO:0000256" key="2">
    <source>
        <dbReference type="ARBA" id="ARBA00022519"/>
    </source>
</evidence>
<feature type="domain" description="HAMP" evidence="9">
    <location>
        <begin position="462"/>
        <end position="515"/>
    </location>
</feature>
<evidence type="ECO:0000256" key="1">
    <source>
        <dbReference type="ARBA" id="ARBA00004429"/>
    </source>
</evidence>
<accession>A0ABU8TQ02</accession>
<feature type="transmembrane region" description="Helical" evidence="6">
    <location>
        <begin position="438"/>
        <end position="460"/>
    </location>
</feature>
<dbReference type="InterPro" id="IPR000727">
    <property type="entry name" value="T_SNARE_dom"/>
</dbReference>
<keyword evidence="2" id="KW-1003">Cell membrane</keyword>
<dbReference type="Gene3D" id="1.10.287.950">
    <property type="entry name" value="Methyl-accepting chemotaxis protein"/>
    <property type="match status" value="1"/>
</dbReference>
<evidence type="ECO:0000256" key="4">
    <source>
        <dbReference type="ARBA" id="ARBA00029447"/>
    </source>
</evidence>
<keyword evidence="6" id="KW-0472">Membrane</keyword>
<gene>
    <name evidence="10" type="ORF">V6575_19275</name>
</gene>
<evidence type="ECO:0000256" key="6">
    <source>
        <dbReference type="SAM" id="Phobius"/>
    </source>
</evidence>
<dbReference type="PROSITE" id="PS50111">
    <property type="entry name" value="CHEMOTAXIS_TRANSDUC_2"/>
    <property type="match status" value="1"/>
</dbReference>
<keyword evidence="6" id="KW-1133">Transmembrane helix</keyword>
<evidence type="ECO:0000256" key="3">
    <source>
        <dbReference type="ARBA" id="ARBA00023224"/>
    </source>
</evidence>
<evidence type="ECO:0000259" key="8">
    <source>
        <dbReference type="PROSITE" id="PS50192"/>
    </source>
</evidence>
<organism evidence="10 11">
    <name type="scientific">Roseibium algae</name>
    <dbReference type="NCBI Taxonomy" id="3123038"/>
    <lineage>
        <taxon>Bacteria</taxon>
        <taxon>Pseudomonadati</taxon>
        <taxon>Pseudomonadota</taxon>
        <taxon>Alphaproteobacteria</taxon>
        <taxon>Hyphomicrobiales</taxon>
        <taxon>Stappiaceae</taxon>
        <taxon>Roseibium</taxon>
    </lineage>
</organism>
<dbReference type="PROSITE" id="PS50885">
    <property type="entry name" value="HAMP"/>
    <property type="match status" value="1"/>
</dbReference>
<keyword evidence="6" id="KW-0812">Transmembrane</keyword>
<keyword evidence="3 5" id="KW-0807">Transducer</keyword>
<evidence type="ECO:0000256" key="5">
    <source>
        <dbReference type="PROSITE-ProRule" id="PRU00284"/>
    </source>
</evidence>
<evidence type="ECO:0000259" key="7">
    <source>
        <dbReference type="PROSITE" id="PS50111"/>
    </source>
</evidence>
<dbReference type="InterPro" id="IPR003660">
    <property type="entry name" value="HAMP_dom"/>
</dbReference>
<dbReference type="EMBL" id="JBAKIA010000016">
    <property type="protein sequence ID" value="MEJ8476239.1"/>
    <property type="molecule type" value="Genomic_DNA"/>
</dbReference>
<reference evidence="10 11" key="1">
    <citation type="submission" date="2024-02" db="EMBL/GenBank/DDBJ databases">
        <title>Roseibium algae sp. nov., isolated from marine alga (Grateloupia sp.), showing potential in myo-inositol conversion.</title>
        <authorList>
            <person name="Wang Y."/>
        </authorList>
    </citation>
    <scope>NUCLEOTIDE SEQUENCE [LARGE SCALE GENOMIC DNA]</scope>
    <source>
        <strain evidence="10 11">H3510</strain>
    </source>
</reference>
<dbReference type="Gene3D" id="6.10.340.10">
    <property type="match status" value="1"/>
</dbReference>
<dbReference type="PROSITE" id="PS50192">
    <property type="entry name" value="T_SNARE"/>
    <property type="match status" value="1"/>
</dbReference>
<dbReference type="InterPro" id="IPR004089">
    <property type="entry name" value="MCPsignal_dom"/>
</dbReference>
<dbReference type="PANTHER" id="PTHR32089">
    <property type="entry name" value="METHYL-ACCEPTING CHEMOTAXIS PROTEIN MCPB"/>
    <property type="match status" value="1"/>
</dbReference>
<feature type="transmembrane region" description="Helical" evidence="6">
    <location>
        <begin position="20"/>
        <end position="43"/>
    </location>
</feature>
<feature type="domain" description="Methyl-accepting transducer" evidence="7">
    <location>
        <begin position="555"/>
        <end position="791"/>
    </location>
</feature>
<dbReference type="Proteomes" id="UP001385499">
    <property type="component" value="Unassembled WGS sequence"/>
</dbReference>
<dbReference type="RefSeq" id="WP_340276654.1">
    <property type="nucleotide sequence ID" value="NZ_JBAKIA010000016.1"/>
</dbReference>
<evidence type="ECO:0000313" key="11">
    <source>
        <dbReference type="Proteomes" id="UP001385499"/>
    </source>
</evidence>
<dbReference type="SMART" id="SM00283">
    <property type="entry name" value="MA"/>
    <property type="match status" value="1"/>
</dbReference>
<proteinExistence type="inferred from homology"/>
<dbReference type="SUPFAM" id="SSF58104">
    <property type="entry name" value="Methyl-accepting chemotaxis protein (MCP) signaling domain"/>
    <property type="match status" value="1"/>
</dbReference>
<dbReference type="Pfam" id="PF00672">
    <property type="entry name" value="HAMP"/>
    <property type="match status" value="1"/>
</dbReference>
<dbReference type="SMART" id="SM00304">
    <property type="entry name" value="HAMP"/>
    <property type="match status" value="1"/>
</dbReference>
<feature type="domain" description="T-SNARE coiled-coil homology" evidence="8">
    <location>
        <begin position="707"/>
        <end position="769"/>
    </location>
</feature>
<protein>
    <submittedName>
        <fullName evidence="10">HAMP domain-containing methyl-accepting chemotaxis protein</fullName>
    </submittedName>
</protein>
<keyword evidence="11" id="KW-1185">Reference proteome</keyword>
<dbReference type="CDD" id="cd06225">
    <property type="entry name" value="HAMP"/>
    <property type="match status" value="1"/>
</dbReference>
<comment type="caution">
    <text evidence="10">The sequence shown here is derived from an EMBL/GenBank/DDBJ whole genome shotgun (WGS) entry which is preliminary data.</text>
</comment>
<evidence type="ECO:0000313" key="10">
    <source>
        <dbReference type="EMBL" id="MEJ8476239.1"/>
    </source>
</evidence>